<dbReference type="EMBL" id="JBBNAE010000002">
    <property type="protein sequence ID" value="KAK9145653.1"/>
    <property type="molecule type" value="Genomic_DNA"/>
</dbReference>
<evidence type="ECO:0000313" key="3">
    <source>
        <dbReference type="Proteomes" id="UP001417504"/>
    </source>
</evidence>
<proteinExistence type="predicted"/>
<evidence type="ECO:0000313" key="2">
    <source>
        <dbReference type="EMBL" id="KAK9145653.1"/>
    </source>
</evidence>
<accession>A0AAP0K5U1</accession>
<protein>
    <recommendedName>
        <fullName evidence="1">Retrotransposon Copia-like N-terminal domain-containing protein</fullName>
    </recommendedName>
</protein>
<dbReference type="Proteomes" id="UP001417504">
    <property type="component" value="Unassembled WGS sequence"/>
</dbReference>
<reference evidence="2 3" key="1">
    <citation type="submission" date="2024-01" db="EMBL/GenBank/DDBJ databases">
        <title>Genome assemblies of Stephania.</title>
        <authorList>
            <person name="Yang L."/>
        </authorList>
    </citation>
    <scope>NUCLEOTIDE SEQUENCE [LARGE SCALE GENOMIC DNA]</scope>
    <source>
        <strain evidence="2">QJT</strain>
        <tissue evidence="2">Leaf</tissue>
    </source>
</reference>
<dbReference type="Pfam" id="PF14244">
    <property type="entry name" value="Retrotran_gag_3"/>
    <property type="match status" value="1"/>
</dbReference>
<feature type="domain" description="Retrotransposon Copia-like N-terminal" evidence="1">
    <location>
        <begin position="28"/>
        <end position="54"/>
    </location>
</feature>
<name>A0AAP0K5U1_9MAGN</name>
<comment type="caution">
    <text evidence="2">The sequence shown here is derived from an EMBL/GenBank/DDBJ whole genome shotgun (WGS) entry which is preliminary data.</text>
</comment>
<sequence length="88" mass="9890">MANNQDLENVLSVTDLCGNGVEAALHLSWSRAMSIDLGAKMKTGFINGKFPRPAEDDPILEKWIWSTIWTLRALRFLLLERSLLDSTS</sequence>
<keyword evidence="3" id="KW-1185">Reference proteome</keyword>
<gene>
    <name evidence="2" type="ORF">Sjap_005556</name>
</gene>
<evidence type="ECO:0000259" key="1">
    <source>
        <dbReference type="Pfam" id="PF14244"/>
    </source>
</evidence>
<dbReference type="InterPro" id="IPR029472">
    <property type="entry name" value="Copia-like_N"/>
</dbReference>
<organism evidence="2 3">
    <name type="scientific">Stephania japonica</name>
    <dbReference type="NCBI Taxonomy" id="461633"/>
    <lineage>
        <taxon>Eukaryota</taxon>
        <taxon>Viridiplantae</taxon>
        <taxon>Streptophyta</taxon>
        <taxon>Embryophyta</taxon>
        <taxon>Tracheophyta</taxon>
        <taxon>Spermatophyta</taxon>
        <taxon>Magnoliopsida</taxon>
        <taxon>Ranunculales</taxon>
        <taxon>Menispermaceae</taxon>
        <taxon>Menispermoideae</taxon>
        <taxon>Cissampelideae</taxon>
        <taxon>Stephania</taxon>
    </lineage>
</organism>
<dbReference type="AlphaFoldDB" id="A0AAP0K5U1"/>